<feature type="transmembrane region" description="Helical" evidence="9">
    <location>
        <begin position="38"/>
        <end position="71"/>
    </location>
</feature>
<reference evidence="10" key="3">
    <citation type="submission" date="2025-09" db="UniProtKB">
        <authorList>
            <consortium name="Ensembl"/>
        </authorList>
    </citation>
    <scope>IDENTIFICATION</scope>
</reference>
<dbReference type="OMA" id="GCFIFVE"/>
<dbReference type="PANTHER" id="PTHR14275">
    <property type="entry name" value="PROMETHIN"/>
    <property type="match status" value="1"/>
</dbReference>
<keyword evidence="11" id="KW-1185">Reference proteome</keyword>
<keyword evidence="6" id="KW-0256">Endoplasmic reticulum</keyword>
<reference evidence="10 11" key="1">
    <citation type="submission" date="2020-10" db="EMBL/GenBank/DDBJ databases">
        <title>Pygocentrus nattereri (red-bellied piranha) genome, fPygNat1, primary haplotype.</title>
        <authorList>
            <person name="Myers G."/>
            <person name="Meyer A."/>
            <person name="Karagic N."/>
            <person name="Pippel M."/>
            <person name="Winkler S."/>
            <person name="Tracey A."/>
            <person name="Wood J."/>
            <person name="Formenti G."/>
            <person name="Howe K."/>
            <person name="Fedrigo O."/>
            <person name="Jarvis E.D."/>
        </authorList>
    </citation>
    <scope>NUCLEOTIDE SEQUENCE [LARGE SCALE GENOMIC DNA]</scope>
</reference>
<evidence type="ECO:0000256" key="5">
    <source>
        <dbReference type="ARBA" id="ARBA00022692"/>
    </source>
</evidence>
<dbReference type="AlphaFoldDB" id="A0A3B4D558"/>
<evidence type="ECO:0000256" key="2">
    <source>
        <dbReference type="ARBA" id="ARBA00004502"/>
    </source>
</evidence>
<evidence type="ECO:0000256" key="1">
    <source>
        <dbReference type="ARBA" id="ARBA00004477"/>
    </source>
</evidence>
<evidence type="ECO:0000256" key="8">
    <source>
        <dbReference type="ARBA" id="ARBA00023136"/>
    </source>
</evidence>
<keyword evidence="4" id="KW-0551">Lipid droplet</keyword>
<protein>
    <submittedName>
        <fullName evidence="10">Uncharacterized protein</fullName>
    </submittedName>
</protein>
<dbReference type="InterPro" id="IPR029709">
    <property type="entry name" value="LDAF1"/>
</dbReference>
<comment type="similarity">
    <text evidence="3">Belongs to the LDAF1 family.</text>
</comment>
<evidence type="ECO:0000256" key="3">
    <source>
        <dbReference type="ARBA" id="ARBA00007618"/>
    </source>
</evidence>
<evidence type="ECO:0000313" key="11">
    <source>
        <dbReference type="Proteomes" id="UP001501920"/>
    </source>
</evidence>
<evidence type="ECO:0000313" key="10">
    <source>
        <dbReference type="Ensembl" id="ENSPNAP00000019482.2"/>
    </source>
</evidence>
<comment type="subcellular location">
    <subcellularLocation>
        <location evidence="1">Endoplasmic reticulum membrane</location>
        <topology evidence="1">Multi-pass membrane protein</topology>
    </subcellularLocation>
    <subcellularLocation>
        <location evidence="2">Lipid droplet</location>
    </subcellularLocation>
</comment>
<accession>A0A3B4D558</accession>
<dbReference type="Proteomes" id="UP001501920">
    <property type="component" value="Chromosome 14"/>
</dbReference>
<dbReference type="PANTHER" id="PTHR14275:SF0">
    <property type="entry name" value="LIPID DROPLET ASSEMBLY FACTOR 1"/>
    <property type="match status" value="1"/>
</dbReference>
<dbReference type="GO" id="GO:0005789">
    <property type="term" value="C:endoplasmic reticulum membrane"/>
    <property type="evidence" value="ECO:0007669"/>
    <property type="project" value="UniProtKB-SubCell"/>
</dbReference>
<sequence length="74" mass="7966">SRCGNEPLLPRGTLELQGKLLNTRVGQYLTEHPFLALVVLVFGLTASVPIGLFLAFAAVTFIAVTGCFIFVESK</sequence>
<dbReference type="Ensembl" id="ENSPNAT00000029338.2">
    <property type="protein sequence ID" value="ENSPNAP00000019482.2"/>
    <property type="gene ID" value="ENSPNAG00000026081.2"/>
</dbReference>
<name>A0A3B4D558_PYGNA</name>
<evidence type="ECO:0000256" key="4">
    <source>
        <dbReference type="ARBA" id="ARBA00022677"/>
    </source>
</evidence>
<keyword evidence="7 9" id="KW-1133">Transmembrane helix</keyword>
<keyword evidence="5 9" id="KW-0812">Transmembrane</keyword>
<organism evidence="10 11">
    <name type="scientific">Pygocentrus nattereri</name>
    <name type="common">Red-bellied piranha</name>
    <dbReference type="NCBI Taxonomy" id="42514"/>
    <lineage>
        <taxon>Eukaryota</taxon>
        <taxon>Metazoa</taxon>
        <taxon>Chordata</taxon>
        <taxon>Craniata</taxon>
        <taxon>Vertebrata</taxon>
        <taxon>Euteleostomi</taxon>
        <taxon>Actinopterygii</taxon>
        <taxon>Neopterygii</taxon>
        <taxon>Teleostei</taxon>
        <taxon>Ostariophysi</taxon>
        <taxon>Characiformes</taxon>
        <taxon>Characoidei</taxon>
        <taxon>Pygocentrus</taxon>
    </lineage>
</organism>
<keyword evidence="8 9" id="KW-0472">Membrane</keyword>
<evidence type="ECO:0000256" key="7">
    <source>
        <dbReference type="ARBA" id="ARBA00022989"/>
    </source>
</evidence>
<reference evidence="10" key="2">
    <citation type="submission" date="2025-08" db="UniProtKB">
        <authorList>
            <consortium name="Ensembl"/>
        </authorList>
    </citation>
    <scope>IDENTIFICATION</scope>
</reference>
<dbReference type="GeneTree" id="ENSGT00990000204948"/>
<dbReference type="GO" id="GO:0005811">
    <property type="term" value="C:lipid droplet"/>
    <property type="evidence" value="ECO:0007669"/>
    <property type="project" value="UniProtKB-SubCell"/>
</dbReference>
<evidence type="ECO:0000256" key="9">
    <source>
        <dbReference type="SAM" id="Phobius"/>
    </source>
</evidence>
<dbReference type="STRING" id="42514.ENSPNAP00000019482"/>
<evidence type="ECO:0000256" key="6">
    <source>
        <dbReference type="ARBA" id="ARBA00022824"/>
    </source>
</evidence>
<dbReference type="Pfam" id="PF16015">
    <property type="entry name" value="Promethin"/>
    <property type="match status" value="1"/>
</dbReference>
<proteinExistence type="inferred from homology"/>